<sequence>MTMTDTSTKIDPLGTKTLHIVASQRLAGDLFILDGHQVFTDQSESYDAFKKTAAEHPEMMHQNFSISVLNLADECDIYEYVTELILEGLEGAPAAEHNAPGSKRYRISGPEVTGHEGVYLVQDGLYRRSFGHNPEEPVESGYYDDLPADFADSEW</sequence>
<dbReference type="EMBL" id="AP027733">
    <property type="protein sequence ID" value="BDZ52680.1"/>
    <property type="molecule type" value="Genomic_DNA"/>
</dbReference>
<geneLocation type="plasmid" evidence="1 2">
    <name>pNBRC108728a</name>
</geneLocation>
<proteinExistence type="predicted"/>
<organism evidence="1 2">
    <name type="scientific">Frondihabitans sucicola</name>
    <dbReference type="NCBI Taxonomy" id="1268041"/>
    <lineage>
        <taxon>Bacteria</taxon>
        <taxon>Bacillati</taxon>
        <taxon>Actinomycetota</taxon>
        <taxon>Actinomycetes</taxon>
        <taxon>Micrococcales</taxon>
        <taxon>Microbacteriaceae</taxon>
        <taxon>Frondihabitans</taxon>
    </lineage>
</organism>
<name>A0ABN6Y9S8_9MICO</name>
<evidence type="ECO:0000313" key="2">
    <source>
        <dbReference type="Proteomes" id="UP001321486"/>
    </source>
</evidence>
<dbReference type="RefSeq" id="WP_286346963.1">
    <property type="nucleotide sequence ID" value="NZ_AP027733.1"/>
</dbReference>
<gene>
    <name evidence="1" type="ORF">GCM10025867_49210</name>
</gene>
<evidence type="ECO:0000313" key="1">
    <source>
        <dbReference type="EMBL" id="BDZ52680.1"/>
    </source>
</evidence>
<accession>A0ABN6Y9S8</accession>
<keyword evidence="1" id="KW-0614">Plasmid</keyword>
<keyword evidence="2" id="KW-1185">Reference proteome</keyword>
<protein>
    <submittedName>
        <fullName evidence="1">Uncharacterized protein</fullName>
    </submittedName>
</protein>
<reference evidence="2" key="1">
    <citation type="journal article" date="2019" name="Int. J. Syst. Evol. Microbiol.">
        <title>The Global Catalogue of Microorganisms (GCM) 10K type strain sequencing project: providing services to taxonomists for standard genome sequencing and annotation.</title>
        <authorList>
            <consortium name="The Broad Institute Genomics Platform"/>
            <consortium name="The Broad Institute Genome Sequencing Center for Infectious Disease"/>
            <person name="Wu L."/>
            <person name="Ma J."/>
        </authorList>
    </citation>
    <scope>NUCLEOTIDE SEQUENCE [LARGE SCALE GENOMIC DNA]</scope>
    <source>
        <strain evidence="2">NBRC 108728</strain>
    </source>
</reference>
<dbReference type="Proteomes" id="UP001321486">
    <property type="component" value="Plasmid pNBRC108728a"/>
</dbReference>